<proteinExistence type="predicted"/>
<sequence>MRIRALSRSIEISGIPASNINENKFVIKFACRLKMQKAIVQ</sequence>
<reference evidence="1 2" key="1">
    <citation type="submission" date="2020-08" db="EMBL/GenBank/DDBJ databases">
        <authorList>
            <person name="Koutsovoulos G."/>
            <person name="Danchin GJ E."/>
        </authorList>
    </citation>
    <scope>NUCLEOTIDE SEQUENCE [LARGE SCALE GENOMIC DNA]</scope>
</reference>
<dbReference type="EMBL" id="CAJEWN010002414">
    <property type="protein sequence ID" value="CAD2203545.1"/>
    <property type="molecule type" value="Genomic_DNA"/>
</dbReference>
<protein>
    <submittedName>
        <fullName evidence="1">Uncharacterized protein</fullName>
    </submittedName>
</protein>
<accession>A0A6V7XWB4</accession>
<gene>
    <name evidence="1" type="ORF">MENT_LOCUS57239</name>
</gene>
<comment type="caution">
    <text evidence="1">The sequence shown here is derived from an EMBL/GenBank/DDBJ whole genome shotgun (WGS) entry which is preliminary data.</text>
</comment>
<organism evidence="1 2">
    <name type="scientific">Meloidogyne enterolobii</name>
    <name type="common">Root-knot nematode worm</name>
    <name type="synonym">Meloidogyne mayaguensis</name>
    <dbReference type="NCBI Taxonomy" id="390850"/>
    <lineage>
        <taxon>Eukaryota</taxon>
        <taxon>Metazoa</taxon>
        <taxon>Ecdysozoa</taxon>
        <taxon>Nematoda</taxon>
        <taxon>Chromadorea</taxon>
        <taxon>Rhabditida</taxon>
        <taxon>Tylenchina</taxon>
        <taxon>Tylenchomorpha</taxon>
        <taxon>Tylenchoidea</taxon>
        <taxon>Meloidogynidae</taxon>
        <taxon>Meloidogyninae</taxon>
        <taxon>Meloidogyne</taxon>
    </lineage>
</organism>
<dbReference type="Proteomes" id="UP000580250">
    <property type="component" value="Unassembled WGS sequence"/>
</dbReference>
<name>A0A6V7XWB4_MELEN</name>
<evidence type="ECO:0000313" key="1">
    <source>
        <dbReference type="EMBL" id="CAD2203545.1"/>
    </source>
</evidence>
<evidence type="ECO:0000313" key="2">
    <source>
        <dbReference type="Proteomes" id="UP000580250"/>
    </source>
</evidence>
<dbReference type="AlphaFoldDB" id="A0A6V7XWB4"/>